<accession>A0A1I7WBF8</accession>
<proteinExistence type="predicted"/>
<dbReference type="Proteomes" id="UP000095283">
    <property type="component" value="Unplaced"/>
</dbReference>
<name>A0A1I7WBF8_HETBA</name>
<evidence type="ECO:0000313" key="1">
    <source>
        <dbReference type="Proteomes" id="UP000095283"/>
    </source>
</evidence>
<keyword evidence="1" id="KW-1185">Reference proteome</keyword>
<reference evidence="2" key="1">
    <citation type="submission" date="2016-11" db="UniProtKB">
        <authorList>
            <consortium name="WormBaseParasite"/>
        </authorList>
    </citation>
    <scope>IDENTIFICATION</scope>
</reference>
<evidence type="ECO:0000313" key="2">
    <source>
        <dbReference type="WBParaSite" id="Hba_02037"/>
    </source>
</evidence>
<dbReference type="AlphaFoldDB" id="A0A1I7WBF8"/>
<organism evidence="1 2">
    <name type="scientific">Heterorhabditis bacteriophora</name>
    <name type="common">Entomopathogenic nematode worm</name>
    <dbReference type="NCBI Taxonomy" id="37862"/>
    <lineage>
        <taxon>Eukaryota</taxon>
        <taxon>Metazoa</taxon>
        <taxon>Ecdysozoa</taxon>
        <taxon>Nematoda</taxon>
        <taxon>Chromadorea</taxon>
        <taxon>Rhabditida</taxon>
        <taxon>Rhabditina</taxon>
        <taxon>Rhabditomorpha</taxon>
        <taxon>Strongyloidea</taxon>
        <taxon>Heterorhabditidae</taxon>
        <taxon>Heterorhabditis</taxon>
    </lineage>
</organism>
<protein>
    <submittedName>
        <fullName evidence="2">Uncharacterized protein</fullName>
    </submittedName>
</protein>
<sequence length="22" mass="2729">MRKNYILLRTQKSCTRFIRSIT</sequence>
<dbReference type="WBParaSite" id="Hba_02037">
    <property type="protein sequence ID" value="Hba_02037"/>
    <property type="gene ID" value="Hba_02037"/>
</dbReference>